<dbReference type="CDD" id="cd05498">
    <property type="entry name" value="Bromo_Brdt_II_like"/>
    <property type="match status" value="1"/>
</dbReference>
<feature type="domain" description="Bromo" evidence="5">
    <location>
        <begin position="73"/>
        <end position="145"/>
    </location>
</feature>
<dbReference type="PROSITE" id="PS00633">
    <property type="entry name" value="BROMODOMAIN_1"/>
    <property type="match status" value="2"/>
</dbReference>
<organism evidence="7">
    <name type="scientific">Cacopsylla melanoneura</name>
    <dbReference type="NCBI Taxonomy" id="428564"/>
    <lineage>
        <taxon>Eukaryota</taxon>
        <taxon>Metazoa</taxon>
        <taxon>Ecdysozoa</taxon>
        <taxon>Arthropoda</taxon>
        <taxon>Hexapoda</taxon>
        <taxon>Insecta</taxon>
        <taxon>Pterygota</taxon>
        <taxon>Neoptera</taxon>
        <taxon>Paraneoptera</taxon>
        <taxon>Hemiptera</taxon>
        <taxon>Sternorrhyncha</taxon>
        <taxon>Psylloidea</taxon>
        <taxon>Psyllidae</taxon>
        <taxon>Psyllinae</taxon>
        <taxon>Cacopsylla</taxon>
    </lineage>
</organism>
<feature type="compositionally biased region" description="Low complexity" evidence="4">
    <location>
        <begin position="874"/>
        <end position="917"/>
    </location>
</feature>
<dbReference type="InterPro" id="IPR050935">
    <property type="entry name" value="Bromo_chromatin_reader"/>
</dbReference>
<dbReference type="Gene3D" id="1.20.920.10">
    <property type="entry name" value="Bromodomain-like"/>
    <property type="match status" value="2"/>
</dbReference>
<feature type="compositionally biased region" description="Polar residues" evidence="4">
    <location>
        <begin position="1174"/>
        <end position="1205"/>
    </location>
</feature>
<dbReference type="FunFam" id="1.20.920.10:FF:000003">
    <property type="entry name" value="Bromodomain-containing protein 2"/>
    <property type="match status" value="1"/>
</dbReference>
<feature type="compositionally biased region" description="Low complexity" evidence="4">
    <location>
        <begin position="929"/>
        <end position="938"/>
    </location>
</feature>
<dbReference type="SUPFAM" id="SSF47370">
    <property type="entry name" value="Bromodomain"/>
    <property type="match status" value="2"/>
</dbReference>
<feature type="compositionally biased region" description="Low complexity" evidence="4">
    <location>
        <begin position="1249"/>
        <end position="1265"/>
    </location>
</feature>
<dbReference type="InterPro" id="IPR036427">
    <property type="entry name" value="Bromodomain-like_sf"/>
</dbReference>
<dbReference type="Pfam" id="PF17105">
    <property type="entry name" value="BRD4_CDT"/>
    <property type="match status" value="1"/>
</dbReference>
<dbReference type="GO" id="GO:0006338">
    <property type="term" value="P:chromatin remodeling"/>
    <property type="evidence" value="ECO:0007669"/>
    <property type="project" value="TreeGrafter"/>
</dbReference>
<dbReference type="EMBL" id="HBUF01032881">
    <property type="protein sequence ID" value="CAG6615435.1"/>
    <property type="molecule type" value="Transcribed_RNA"/>
</dbReference>
<feature type="region of interest" description="Disordered" evidence="4">
    <location>
        <begin position="736"/>
        <end position="1067"/>
    </location>
</feature>
<reference evidence="7" key="1">
    <citation type="submission" date="2021-05" db="EMBL/GenBank/DDBJ databases">
        <authorList>
            <person name="Alioto T."/>
            <person name="Alioto T."/>
            <person name="Gomez Garrido J."/>
        </authorList>
    </citation>
    <scope>NUCLEOTIDE SEQUENCE</scope>
</reference>
<dbReference type="EMBL" id="HBUF01032882">
    <property type="protein sequence ID" value="CAG6615436.1"/>
    <property type="molecule type" value="Transcribed_RNA"/>
</dbReference>
<dbReference type="Pfam" id="PF00439">
    <property type="entry name" value="Bromodomain"/>
    <property type="match status" value="2"/>
</dbReference>
<feature type="region of interest" description="Disordered" evidence="4">
    <location>
        <begin position="1"/>
        <end position="58"/>
    </location>
</feature>
<feature type="region of interest" description="Disordered" evidence="4">
    <location>
        <begin position="167"/>
        <end position="233"/>
    </location>
</feature>
<evidence type="ECO:0000256" key="1">
    <source>
        <dbReference type="ARBA" id="ARBA00022737"/>
    </source>
</evidence>
<dbReference type="Gene3D" id="1.20.1270.220">
    <property type="match status" value="1"/>
</dbReference>
<dbReference type="FunFam" id="1.20.920.10:FF:000002">
    <property type="entry name" value="Bromodomain-containing protein 4"/>
    <property type="match status" value="1"/>
</dbReference>
<feature type="compositionally biased region" description="Basic and acidic residues" evidence="4">
    <location>
        <begin position="8"/>
        <end position="18"/>
    </location>
</feature>
<feature type="compositionally biased region" description="Low complexity" evidence="4">
    <location>
        <begin position="759"/>
        <end position="775"/>
    </location>
</feature>
<dbReference type="PANTHER" id="PTHR22880">
    <property type="entry name" value="FALZ-RELATED BROMODOMAIN-CONTAINING PROTEINS"/>
    <property type="match status" value="1"/>
</dbReference>
<accession>A0A8D8LSL8</accession>
<protein>
    <submittedName>
        <fullName evidence="7">Bromodomain-containing protein 2</fullName>
    </submittedName>
</protein>
<dbReference type="GO" id="GO:0000785">
    <property type="term" value="C:chromatin"/>
    <property type="evidence" value="ECO:0007669"/>
    <property type="project" value="TreeGrafter"/>
</dbReference>
<feature type="compositionally biased region" description="Polar residues" evidence="4">
    <location>
        <begin position="984"/>
        <end position="995"/>
    </location>
</feature>
<dbReference type="GO" id="GO:0005634">
    <property type="term" value="C:nucleus"/>
    <property type="evidence" value="ECO:0007669"/>
    <property type="project" value="TreeGrafter"/>
</dbReference>
<feature type="region of interest" description="Disordered" evidence="4">
    <location>
        <begin position="589"/>
        <end position="670"/>
    </location>
</feature>
<evidence type="ECO:0000259" key="6">
    <source>
        <dbReference type="PROSITE" id="PS51525"/>
    </source>
</evidence>
<evidence type="ECO:0000256" key="2">
    <source>
        <dbReference type="ARBA" id="ARBA00023117"/>
    </source>
</evidence>
<feature type="compositionally biased region" description="Low complexity" evidence="4">
    <location>
        <begin position="947"/>
        <end position="973"/>
    </location>
</feature>
<feature type="compositionally biased region" description="Basic and acidic residues" evidence="4">
    <location>
        <begin position="1382"/>
        <end position="1401"/>
    </location>
</feature>
<dbReference type="InterPro" id="IPR043508">
    <property type="entry name" value="Bromo_Brdt_I"/>
</dbReference>
<dbReference type="FunFam" id="1.20.1270.220:FF:000001">
    <property type="entry name" value="bromodomain-containing protein 2 isoform X1"/>
    <property type="match status" value="1"/>
</dbReference>
<dbReference type="PRINTS" id="PR00503">
    <property type="entry name" value="BROMODOMAIN"/>
</dbReference>
<feature type="region of interest" description="Disordered" evidence="4">
    <location>
        <begin position="275"/>
        <end position="331"/>
    </location>
</feature>
<dbReference type="PANTHER" id="PTHR22880:SF225">
    <property type="entry name" value="BROMODOMAIN-CONTAINING PROTEIN BET-1-RELATED"/>
    <property type="match status" value="1"/>
</dbReference>
<dbReference type="Pfam" id="PF17035">
    <property type="entry name" value="BET"/>
    <property type="match status" value="1"/>
</dbReference>
<dbReference type="PROSITE" id="PS50014">
    <property type="entry name" value="BROMODOMAIN_2"/>
    <property type="match status" value="2"/>
</dbReference>
<feature type="compositionally biased region" description="Basic and acidic residues" evidence="4">
    <location>
        <begin position="1303"/>
        <end position="1326"/>
    </location>
</feature>
<feature type="compositionally biased region" description="Pro residues" evidence="4">
    <location>
        <begin position="998"/>
        <end position="1010"/>
    </location>
</feature>
<feature type="compositionally biased region" description="Low complexity" evidence="4">
    <location>
        <begin position="1089"/>
        <end position="1099"/>
    </location>
</feature>
<feature type="compositionally biased region" description="Acidic residues" evidence="4">
    <location>
        <begin position="484"/>
        <end position="497"/>
    </location>
</feature>
<dbReference type="SMART" id="SM00297">
    <property type="entry name" value="BROMO"/>
    <property type="match status" value="2"/>
</dbReference>
<feature type="region of interest" description="Disordered" evidence="4">
    <location>
        <begin position="1079"/>
        <end position="1131"/>
    </location>
</feature>
<dbReference type="InterPro" id="IPR001487">
    <property type="entry name" value="Bromodomain"/>
</dbReference>
<feature type="region of interest" description="Disordered" evidence="4">
    <location>
        <begin position="524"/>
        <end position="553"/>
    </location>
</feature>
<dbReference type="InterPro" id="IPR031354">
    <property type="entry name" value="BRD4_CDT"/>
</dbReference>
<dbReference type="InterPro" id="IPR038336">
    <property type="entry name" value="NET_sf"/>
</dbReference>
<feature type="region of interest" description="Disordered" evidence="4">
    <location>
        <begin position="1145"/>
        <end position="1279"/>
    </location>
</feature>
<dbReference type="InterPro" id="IPR043509">
    <property type="entry name" value="Bromo_Brdt_II"/>
</dbReference>
<feature type="domain" description="NET" evidence="6">
    <location>
        <begin position="658"/>
        <end position="740"/>
    </location>
</feature>
<feature type="compositionally biased region" description="Low complexity" evidence="4">
    <location>
        <begin position="623"/>
        <end position="632"/>
    </location>
</feature>
<dbReference type="InterPro" id="IPR027353">
    <property type="entry name" value="NET_dom"/>
</dbReference>
<feature type="compositionally biased region" description="Low complexity" evidence="4">
    <location>
        <begin position="595"/>
        <end position="615"/>
    </location>
</feature>
<feature type="compositionally biased region" description="Polar residues" evidence="4">
    <location>
        <begin position="1012"/>
        <end position="1027"/>
    </location>
</feature>
<evidence type="ECO:0000259" key="5">
    <source>
        <dbReference type="PROSITE" id="PS50014"/>
    </source>
</evidence>
<dbReference type="GO" id="GO:0006355">
    <property type="term" value="P:regulation of DNA-templated transcription"/>
    <property type="evidence" value="ECO:0007669"/>
    <property type="project" value="TreeGrafter"/>
</dbReference>
<dbReference type="InterPro" id="IPR018359">
    <property type="entry name" value="Bromodomain_CS"/>
</dbReference>
<evidence type="ECO:0000313" key="7">
    <source>
        <dbReference type="EMBL" id="CAG6615435.1"/>
    </source>
</evidence>
<feature type="compositionally biased region" description="Low complexity" evidence="4">
    <location>
        <begin position="201"/>
        <end position="233"/>
    </location>
</feature>
<feature type="compositionally biased region" description="Low complexity" evidence="4">
    <location>
        <begin position="794"/>
        <end position="842"/>
    </location>
</feature>
<keyword evidence="1" id="KW-0677">Repeat</keyword>
<dbReference type="PROSITE" id="PS51525">
    <property type="entry name" value="NET"/>
    <property type="match status" value="1"/>
</dbReference>
<keyword evidence="2 3" id="KW-0103">Bromodomain</keyword>
<name>A0A8D8LSL8_9HEMI</name>
<feature type="domain" description="Bromo" evidence="5">
    <location>
        <begin position="366"/>
        <end position="438"/>
    </location>
</feature>
<proteinExistence type="predicted"/>
<feature type="compositionally biased region" description="Pro residues" evidence="4">
    <location>
        <begin position="643"/>
        <end position="653"/>
    </location>
</feature>
<feature type="region of interest" description="Disordered" evidence="4">
    <location>
        <begin position="1303"/>
        <end position="1411"/>
    </location>
</feature>
<sequence>MKRVSRTRTIESTRKMDVKSGLSNGGEPPARDEPRLDPVNGIVQPPVQPPPNRPGRNTNQLNFISKNVLRPVWKHQHAWPFHQPVDAIKLNLPDYHKVINHPMDLGTIKKRLENNYYWSGKEAINDFNKMFTNCYTYNKPLEDVVLMAQTLEKLFLTKVAAMPKEEIELDPPQAKSKTPTVKKAIPPPVLITPKHESAGGPSPNKVSKSLSSSTPLSSSVSRPNPNPKPNINNITLSLADEKKISAMSSLSPVVMVNEAPTSILKSSSSHASQAAAAKARKAIKRKADSPDPLGNSMLEDFPGKVNARRESGRQIKKPNRGGGEDTSYLAPLNTSSASVDMPYTKPKLSESLKYCNEILKELFSKKHSSYAWPFYKPVDAAWLGLNDYHEIIKKPMDLGTVKSKMDAREYRSSKEFADDVRLIFTNCYKYNPPDHDVVSMAKRLQDVFEMRISKAPDDVPVVSSSMVPTLTVHKNNIGHWSNDNDNDTSSDSSDSEGENERSKKLMGLQEQLKTMQEQMKRLLDESAKKKKRKDRSPIRPMATPDKKSNKGKTIGRVLNEYLDSSSNSDVTVTGTPTIEPRKQLLTAASKKMVGSKPPTAAARKKPPSAATTPSTPTGPPPSLAAKKQAAPPAKTPAKRKPAAPAPKPPPAPPVNNEESDNEDNCKPMSYFEKQELSLDINKLPGKKLGRVVHIIQSREPSLRDSNPDEIEIDFETLKPSTLRELEKYVATCLRKKPKKPPVVAKKPVAPAKPAPSQPAQPAAAAKKPAVANAAAKKPRKDGASLAVPAVPTGASAKSSAAASAAAELAASRLSNSSSSSSDSDSSSSTLSSSSSDSDSDSANESKNKVKNKKPKKLNNNSITSTTPTKGVTLGSGSVPSASTASTGGSANTGSSNSSSSVPSSNSKQAVTTATAVPHPTPAPAPAPLPASKSATPTTQQPPIKLEPSSTPVPASGVPPVSSSSPLTSTGPLPSRKPHLPASHSLPQQPSRPSSTAIPAPPSKLNPPPAPATTTHSNHNSWGEQQAKYQPPPLTQSAGHHPMPTTLGGVPTTSHNNKVPSSHSSMSAPSLLHALSNDVTTSSLSGHNLPPGTTVGPTGPMFNSLPLDSVTKLGPPHLDPEPHHPMLGAALGSLGPGLGSELPFSFDSIGAGHVPPGPESHHLPHPNPPPPASTMLPSHQNDGLLVNNIQNMDPSSLPPSSVNNATHPILNLPQHNNNSNNHHIMPPSQAQQMAYNSKHLQKSLEQNLKNASSWSSLASSPSTNNAGGPGALKPSSTADSFQAFKKQAKENAKKQRALIEQQEMRRVAKEQQERERKRLENEKRREKEEEEALEQARKTALEQQAPAAHPLISPVVSTPILSPIPKSISEELVPPKDISSSNAERERQRAREREQERRRREAMASQIDMNMQSDLMAAFEETL</sequence>
<feature type="compositionally biased region" description="Pro residues" evidence="4">
    <location>
        <begin position="918"/>
        <end position="928"/>
    </location>
</feature>
<evidence type="ECO:0000256" key="4">
    <source>
        <dbReference type="SAM" id="MobiDB-lite"/>
    </source>
</evidence>
<evidence type="ECO:0000256" key="3">
    <source>
        <dbReference type="PROSITE-ProRule" id="PRU00035"/>
    </source>
</evidence>
<feature type="region of interest" description="Disordered" evidence="4">
    <location>
        <begin position="475"/>
        <end position="503"/>
    </location>
</feature>
<dbReference type="CDD" id="cd05497">
    <property type="entry name" value="Bromo_Brdt_I_like"/>
    <property type="match status" value="1"/>
</dbReference>